<evidence type="ECO:0000313" key="3">
    <source>
        <dbReference type="Proteomes" id="UP000317990"/>
    </source>
</evidence>
<comment type="caution">
    <text evidence="2">The sequence shown here is derived from an EMBL/GenBank/DDBJ whole genome shotgun (WGS) entry which is preliminary data.</text>
</comment>
<evidence type="ECO:0000313" key="2">
    <source>
        <dbReference type="EMBL" id="TGG93686.1"/>
    </source>
</evidence>
<gene>
    <name evidence="2" type="ORF">ERJ67_03290</name>
</gene>
<name>A0A524RPE2_9CHRO</name>
<dbReference type="Pfam" id="PF04483">
    <property type="entry name" value="DUF565"/>
    <property type="match status" value="1"/>
</dbReference>
<comment type="similarity">
    <text evidence="1">Belongs to the ycf20 family.</text>
</comment>
<reference evidence="2 3" key="1">
    <citation type="journal article" date="2019" name="mSystems">
        <title>Life at home and on the roam: Genomic adaptions reflect the dual lifestyle of an intracellular, facultative symbiont.</title>
        <authorList>
            <person name="Burgsdorf I."/>
        </authorList>
    </citation>
    <scope>NUCLEOTIDE SEQUENCE [LARGE SCALE GENOMIC DNA]</scope>
    <source>
        <strain evidence="2">277cV</strain>
    </source>
</reference>
<organism evidence="2 3">
    <name type="scientific">Aphanocapsa feldmannii 277cV</name>
    <dbReference type="NCBI Taxonomy" id="2507553"/>
    <lineage>
        <taxon>Bacteria</taxon>
        <taxon>Bacillati</taxon>
        <taxon>Cyanobacteriota</taxon>
        <taxon>Cyanophyceae</taxon>
        <taxon>Oscillatoriophycideae</taxon>
        <taxon>Chroococcales</taxon>
        <taxon>Microcystaceae</taxon>
        <taxon>Aphanocapsa</taxon>
    </lineage>
</organism>
<dbReference type="InterPro" id="IPR007572">
    <property type="entry name" value="Uncharacterised_Ycf20"/>
</dbReference>
<protein>
    <submittedName>
        <fullName evidence="2">DUF565 domain-containing protein</fullName>
    </submittedName>
</protein>
<dbReference type="Proteomes" id="UP000317990">
    <property type="component" value="Unassembled WGS sequence"/>
</dbReference>
<sequence length="121" mass="13162">MGPDRACERLAYQRTRFEVAQQSLASNLFGWLADSWRVKAASLLALLVGFAFGQQSANLLAQLVSLNSLTTFLLVCAVETLVRLRTALAGNPGLRLAVRLLDNLRIGLVFALVLEAFKLGS</sequence>
<evidence type="ECO:0000256" key="1">
    <source>
        <dbReference type="ARBA" id="ARBA00009846"/>
    </source>
</evidence>
<proteinExistence type="inferred from homology"/>
<dbReference type="AlphaFoldDB" id="A0A524RPE2"/>
<dbReference type="EMBL" id="SRMO01000050">
    <property type="protein sequence ID" value="TGG93686.1"/>
    <property type="molecule type" value="Genomic_DNA"/>
</dbReference>
<accession>A0A524RPE2</accession>